<dbReference type="Gene3D" id="3.40.33.10">
    <property type="entry name" value="CAP"/>
    <property type="match status" value="1"/>
</dbReference>
<dbReference type="WBParaSite" id="TMUE_2000010043.1">
    <property type="protein sequence ID" value="TMUE_2000010043.1"/>
    <property type="gene ID" value="WBGene00286859"/>
</dbReference>
<sequence length="428" mass="47719">MNNSVHCASLVSTGMRFPKGGQDQPHLVYRGSKKAKESTNKDDKQIYLCERICAHHLKTVLLAVTAFLLLCGFTAASEEGIPQPLSEGHKYAIMIKINELRAKKRAVRMDCIRFWNHTLEDYAQSLANKCHSVAPREPKYPVAISAAENEQLENAFTAIDEIGKWYNEKTQRCNIIGPEYYSTKQCQNFRQFYRYEGHEVGCAMSKCQTVTPQSLPNGQGNNGSILWVCAFTSRAPSRKNPYAPLRGNVEPCKQCSSDKSMCNSSTSNLCCDAGMYDLVIPTKPVASAGIPPVEHSFHCPTKNCSTPFYSPSDSPLSVSSTTESNLPPASLRRNVYLYKDRILGETFVTFDGLPDTPPVDISQDRTRYIRTGPIGSVVKLRAKFPACQQLKPIHHLYSPVMIESIYTADVRQIRTLQKQGYEDKGAAP</sequence>
<dbReference type="CDD" id="cd05380">
    <property type="entry name" value="CAP_euk"/>
    <property type="match status" value="1"/>
</dbReference>
<dbReference type="STRING" id="70415.A0A5S6QSC0"/>
<reference evidence="2" key="1">
    <citation type="submission" date="2013-11" db="EMBL/GenBank/DDBJ databases">
        <authorList>
            <person name="Aslett M."/>
        </authorList>
    </citation>
    <scope>NUCLEOTIDE SEQUENCE [LARGE SCALE GENOMIC DNA]</scope>
    <source>
        <strain evidence="2">Edinburgh</strain>
    </source>
</reference>
<dbReference type="Proteomes" id="UP000046395">
    <property type="component" value="Unassembled WGS sequence"/>
</dbReference>
<proteinExistence type="predicted"/>
<dbReference type="WBParaSite" id="TMUE_0000000091.1">
    <property type="protein sequence ID" value="TMUE_0000000091.1"/>
    <property type="gene ID" value="WBGene00296039"/>
</dbReference>
<name>A0A5S6QSC0_TRIMR</name>
<dbReference type="SUPFAM" id="SSF55797">
    <property type="entry name" value="PR-1-like"/>
    <property type="match status" value="1"/>
</dbReference>
<evidence type="ECO:0000313" key="4">
    <source>
        <dbReference type="WBParaSite" id="TMUE_2000010043.1"/>
    </source>
</evidence>
<evidence type="ECO:0000313" key="3">
    <source>
        <dbReference type="WBParaSite" id="TMUE_0000000091.1"/>
    </source>
</evidence>
<evidence type="ECO:0000313" key="2">
    <source>
        <dbReference type="Proteomes" id="UP000046395"/>
    </source>
</evidence>
<protein>
    <submittedName>
        <fullName evidence="3 4">SCP domain-containing protein</fullName>
    </submittedName>
</protein>
<evidence type="ECO:0000259" key="1">
    <source>
        <dbReference type="SMART" id="SM00198"/>
    </source>
</evidence>
<dbReference type="InterPro" id="IPR035940">
    <property type="entry name" value="CAP_sf"/>
</dbReference>
<accession>A0A5S6QSC0</accession>
<organism evidence="2 4">
    <name type="scientific">Trichuris muris</name>
    <name type="common">Mouse whipworm</name>
    <dbReference type="NCBI Taxonomy" id="70415"/>
    <lineage>
        <taxon>Eukaryota</taxon>
        <taxon>Metazoa</taxon>
        <taxon>Ecdysozoa</taxon>
        <taxon>Nematoda</taxon>
        <taxon>Enoplea</taxon>
        <taxon>Dorylaimia</taxon>
        <taxon>Trichinellida</taxon>
        <taxon>Trichuridae</taxon>
        <taxon>Trichuris</taxon>
    </lineage>
</organism>
<keyword evidence="2" id="KW-1185">Reference proteome</keyword>
<dbReference type="SMART" id="SM00198">
    <property type="entry name" value="SCP"/>
    <property type="match status" value="1"/>
</dbReference>
<dbReference type="AlphaFoldDB" id="A0A5S6QSC0"/>
<reference evidence="2" key="2">
    <citation type="submission" date="2014-03" db="EMBL/GenBank/DDBJ databases">
        <title>The whipworm genome and dual-species transcriptomics of an intimate host-pathogen interaction.</title>
        <authorList>
            <person name="Foth B.J."/>
            <person name="Tsai I.J."/>
            <person name="Reid A.J."/>
            <person name="Bancroft A.J."/>
            <person name="Nichol S."/>
            <person name="Tracey A."/>
            <person name="Holroyd N."/>
            <person name="Cotton J.A."/>
            <person name="Stanley E.J."/>
            <person name="Zarowiecki M."/>
            <person name="Liu J.Z."/>
            <person name="Huckvale T."/>
            <person name="Cooper P.J."/>
            <person name="Grencis R.K."/>
            <person name="Berriman M."/>
        </authorList>
    </citation>
    <scope>NUCLEOTIDE SEQUENCE [LARGE SCALE GENOMIC DNA]</scope>
    <source>
        <strain evidence="2">Edinburgh</strain>
    </source>
</reference>
<feature type="domain" description="SCP" evidence="1">
    <location>
        <begin position="87"/>
        <end position="233"/>
    </location>
</feature>
<dbReference type="Pfam" id="PF00188">
    <property type="entry name" value="CAP"/>
    <property type="match status" value="1"/>
</dbReference>
<reference evidence="3 4" key="3">
    <citation type="submission" date="2019-12" db="UniProtKB">
        <authorList>
            <consortium name="WormBaseParasite"/>
        </authorList>
    </citation>
    <scope>IDENTIFICATION</scope>
</reference>
<dbReference type="InterPro" id="IPR014044">
    <property type="entry name" value="CAP_dom"/>
</dbReference>